<dbReference type="CDD" id="cd17040">
    <property type="entry name" value="Ubl_MoaD_like"/>
    <property type="match status" value="1"/>
</dbReference>
<evidence type="ECO:0000313" key="1">
    <source>
        <dbReference type="EMBL" id="MFC4031206.1"/>
    </source>
</evidence>
<dbReference type="RefSeq" id="WP_386427166.1">
    <property type="nucleotide sequence ID" value="NZ_JBHSBB010000007.1"/>
</dbReference>
<dbReference type="InterPro" id="IPR016155">
    <property type="entry name" value="Mopterin_synth/thiamin_S_b"/>
</dbReference>
<dbReference type="EMBL" id="JBHSBB010000007">
    <property type="protein sequence ID" value="MFC4031206.1"/>
    <property type="molecule type" value="Genomic_DNA"/>
</dbReference>
<name>A0ABV8HI08_9ACTN</name>
<sequence>MMIVCAGSLLRYVGYRRRLHYPGAGTVREALTALTEQHPVLTPLLLTPEGELRPSHRLILGDSLLGPAELDTPVGPEDRLEILTSISGG</sequence>
<protein>
    <submittedName>
        <fullName evidence="1">MoaD/ThiS family protein</fullName>
    </submittedName>
</protein>
<proteinExistence type="predicted"/>
<accession>A0ABV8HI08</accession>
<keyword evidence="2" id="KW-1185">Reference proteome</keyword>
<organism evidence="1 2">
    <name type="scientific">Streptomyces polygonati</name>
    <dbReference type="NCBI Taxonomy" id="1617087"/>
    <lineage>
        <taxon>Bacteria</taxon>
        <taxon>Bacillati</taxon>
        <taxon>Actinomycetota</taxon>
        <taxon>Actinomycetes</taxon>
        <taxon>Kitasatosporales</taxon>
        <taxon>Streptomycetaceae</taxon>
        <taxon>Streptomyces</taxon>
    </lineage>
</organism>
<gene>
    <name evidence="1" type="ORF">ACFO3J_06930</name>
</gene>
<dbReference type="SUPFAM" id="SSF54285">
    <property type="entry name" value="MoaD/ThiS"/>
    <property type="match status" value="1"/>
</dbReference>
<reference evidence="2" key="1">
    <citation type="journal article" date="2019" name="Int. J. Syst. Evol. Microbiol.">
        <title>The Global Catalogue of Microorganisms (GCM) 10K type strain sequencing project: providing services to taxonomists for standard genome sequencing and annotation.</title>
        <authorList>
            <consortium name="The Broad Institute Genomics Platform"/>
            <consortium name="The Broad Institute Genome Sequencing Center for Infectious Disease"/>
            <person name="Wu L."/>
            <person name="Ma J."/>
        </authorList>
    </citation>
    <scope>NUCLEOTIDE SEQUENCE [LARGE SCALE GENOMIC DNA]</scope>
    <source>
        <strain evidence="2">CGMCC 4.7237</strain>
    </source>
</reference>
<dbReference type="Gene3D" id="3.10.20.30">
    <property type="match status" value="1"/>
</dbReference>
<comment type="caution">
    <text evidence="1">The sequence shown here is derived from an EMBL/GenBank/DDBJ whole genome shotgun (WGS) entry which is preliminary data.</text>
</comment>
<evidence type="ECO:0000313" key="2">
    <source>
        <dbReference type="Proteomes" id="UP001595765"/>
    </source>
</evidence>
<dbReference type="Proteomes" id="UP001595765">
    <property type="component" value="Unassembled WGS sequence"/>
</dbReference>
<dbReference type="InterPro" id="IPR012675">
    <property type="entry name" value="Beta-grasp_dom_sf"/>
</dbReference>